<evidence type="ECO:0000256" key="1">
    <source>
        <dbReference type="ARBA" id="ARBA00023125"/>
    </source>
</evidence>
<keyword evidence="1" id="KW-0238">DNA-binding</keyword>
<dbReference type="PANTHER" id="PTHR46558:SF11">
    <property type="entry name" value="HTH-TYPE TRANSCRIPTIONAL REGULATOR XRE"/>
    <property type="match status" value="1"/>
</dbReference>
<dbReference type="AlphaFoldDB" id="A0A6G4HPG9"/>
<evidence type="ECO:0000313" key="3">
    <source>
        <dbReference type="EMBL" id="NFV14873.1"/>
    </source>
</evidence>
<dbReference type="EMBL" id="SXEU01000001">
    <property type="protein sequence ID" value="NFV14873.1"/>
    <property type="molecule type" value="Genomic_DNA"/>
</dbReference>
<dbReference type="GO" id="GO:0003677">
    <property type="term" value="F:DNA binding"/>
    <property type="evidence" value="ECO:0007669"/>
    <property type="project" value="UniProtKB-KW"/>
</dbReference>
<dbReference type="PROSITE" id="PS50943">
    <property type="entry name" value="HTH_CROC1"/>
    <property type="match status" value="1"/>
</dbReference>
<dbReference type="PANTHER" id="PTHR46558">
    <property type="entry name" value="TRACRIPTIONAL REGULATORY PROTEIN-RELATED-RELATED"/>
    <property type="match status" value="1"/>
</dbReference>
<reference evidence="3" key="1">
    <citation type="submission" date="2019-04" db="EMBL/GenBank/DDBJ databases">
        <title>Genome sequencing of Clostridium botulinum Groups I-IV and Clostridium butyricum.</title>
        <authorList>
            <person name="Brunt J."/>
            <person name="Van Vliet A.H.M."/>
            <person name="Stringer S.C."/>
            <person name="Carter A.T."/>
            <person name="Peck M.W."/>
        </authorList>
    </citation>
    <scope>NUCLEOTIDE SEQUENCE</scope>
    <source>
        <strain evidence="3">751/1</strain>
    </source>
</reference>
<feature type="domain" description="HTH cro/C1-type" evidence="2">
    <location>
        <begin position="16"/>
        <end position="70"/>
    </location>
</feature>
<accession>A0A6G4HPG9</accession>
<comment type="caution">
    <text evidence="3">The sequence shown here is derived from an EMBL/GenBank/DDBJ whole genome shotgun (WGS) entry which is preliminary data.</text>
</comment>
<dbReference type="InterPro" id="IPR001387">
    <property type="entry name" value="Cro/C1-type_HTH"/>
</dbReference>
<organism evidence="3">
    <name type="scientific">Clostridium botulinum</name>
    <dbReference type="NCBI Taxonomy" id="1491"/>
    <lineage>
        <taxon>Bacteria</taxon>
        <taxon>Bacillati</taxon>
        <taxon>Bacillota</taxon>
        <taxon>Clostridia</taxon>
        <taxon>Eubacteriales</taxon>
        <taxon>Clostridiaceae</taxon>
        <taxon>Clostridium</taxon>
    </lineage>
</organism>
<dbReference type="Pfam" id="PF01381">
    <property type="entry name" value="HTH_3"/>
    <property type="match status" value="1"/>
</dbReference>
<protein>
    <submittedName>
        <fullName evidence="3">Helix-turn-helix transcriptional regulator</fullName>
    </submittedName>
</protein>
<name>A0A6G4HPG9_CLOBO</name>
<proteinExistence type="predicted"/>
<dbReference type="CDD" id="cd00093">
    <property type="entry name" value="HTH_XRE"/>
    <property type="match status" value="1"/>
</dbReference>
<evidence type="ECO:0000259" key="2">
    <source>
        <dbReference type="PROSITE" id="PS50943"/>
    </source>
</evidence>
<gene>
    <name evidence="3" type="ORF">FDG29_01585</name>
</gene>
<dbReference type="InterPro" id="IPR010982">
    <property type="entry name" value="Lambda_DNA-bd_dom_sf"/>
</dbReference>
<dbReference type="Gene3D" id="1.10.260.40">
    <property type="entry name" value="lambda repressor-like DNA-binding domains"/>
    <property type="match status" value="1"/>
</dbReference>
<dbReference type="SUPFAM" id="SSF47413">
    <property type="entry name" value="lambda repressor-like DNA-binding domains"/>
    <property type="match status" value="1"/>
</dbReference>
<dbReference type="SMART" id="SM00530">
    <property type="entry name" value="HTH_XRE"/>
    <property type="match status" value="1"/>
</dbReference>
<sequence length="147" mass="17058">MNVERMNNMNNLGYIIKKLRKENNLTQKELGDKLNVGKSTISQYENNINTPDIDIIKKISKIFDVSVDYLLGNTDIRKNDLFNGSDAINETLNKILKECNEKDLLKLSKVYEIYKDLNLDELDEDDLEIILENAADSYKKIIEKLKK</sequence>